<sequence>MSNQYYSFLATHFLNWVNQNEILPGNRYFLMLDTQEQVDGFVTAIADLPANADQLIIDFPMQRDHLNFTAKVIRLPHKTPKVNIVIVKTDVQTQPDFLVTLRNRVAEQKGIWENTAIIFISDNVLDSINGGAMDISSEDGPFNSHGLLVEIQNKISDTTNPLSQSERQILNLILQQFQENKDVTYDIMDFKYVFTILNNGTIADSDYPNLGMFADHTLKTINDAGQIDDRIRENRTAFSEISDMHNRPGISDALAEYVPALNNSTKSVLTGEDWMTANFDPIIKALSEKRQQRREFPRFDQEAAKATAQVGVTVWDRLEDETPKKKSLKARTHNLLVFVAPNATETAGVPTTFILPFDSPLKESDFTPKKRIANTDTGSALTHQVKGKKVEVQIPPFSRGLLGVELVFQRGDITGSKTIFRILVSKLKPAMLQTVKSRFSIQLLKQQPLLQLHGAADLLDFSYDQAENVQTIPIDSDEDLVQPLPMAADKRYDFSEFQYHTDTDTLGFALQYQDFILPAQFMDEVTEKLPKTALDIELARQTADSSITFDVPQKLSIDTVTVYPNKNQQQFIAWEKQLLASPCFSATAVGSELTALEFPLPSAVVDAMAALRSAFQDAHTLPSLSNPQDEQLDQTVTDYIKVITATLAQLPQDQALDPEVQNLTKLGTITAGDTVYYTPLAPALLQYTQALDQTVAGDALNRGIMRTLNPAGLIPFIQNDGQLLAASYDDALPRWLKFIPLNQAVTNNDTQNIVCHRLKDFTDNFAFLMAINPKFALHIAFRNFGNAQPVLRGVLDYLLDEMLTLETLSDLHPIELYFDDQSGDDVTADITAIFQDFYALSIKDQFEALYGNSLPSKLTNQFSARDIITTLQESIFVYDRLAQDQDYHISFYQFLPAPSPNSIDANNLLSNYAMNGLLATTKYTQVNNLGTGFGLQGDTQAKTRPIINFFSDWNALLAATRTRDDQFNANQTIVNYVPNIDDQDLASDFARSDWVVFMDPRLDIKRFDAIQDLYVIHYSGHEGNTDYRSITVTKRVERYNMIIRETLNDIATQRDIDFIKPDEAGLAQIINAFNLLNGVWLLKILKSTQTSKTIREKLSILAAYKHLLGLLHSEHTYWVPISMEEILRVSGNAGLNGKNGLFSASNLHQYGSTSDDLLLMGIEVTDEEEIQVHLLPAEVKVGQNANSVLQKANEQIQHTIGIFREFVISEQNFTNKFYRNFFLDIFLDNFEKLQAQDQAIQDPSIITDNLIRLRNEPLHFDNEFQEFGNGFVFSLAADKPFRRIHTDTLDNGLTIAKVEVPESDAYSIPAQPLVTVVANIQNGSAGFDLNNQTVASASEEAPDWLIPAPKPDLSPVKPAENKTSVPYWTTGTANAPAESAELDSDGFSTTDTDDNMTLHEDTPVWGTVESEGDEHEVPEAVEAGTAAAASQDTATTTPADIEIPIGKISGGQQIINWAYGNPQLANRHMLVTGKSGQGKTYFMQNLLAELSKKGISSLVIDYTNSYLTSQLDPDFIQLMGDKLHTVSVRMSGVPINPFHLDKINIPGAGLMDEEPIDMVERVVQVLDYVFQFGEQQRSVLNDIIEAGYDQYGAEYTFEHLRKQLTADDAKSPADKIYGRMQPFLKRKLFTYPQEPFNWGQYFNNNGDVMVIQLTGYQQNITSAIIEFLLWDLFKYSEIYGSEQQPLPVFLDEVQNLSFSDDAPTVKILKEGRKFGWSGIFATQSVASIKDDTGAIWNTAVQLHFLPPEDQTQRIAKLITSDANASKDMVRQLSQLSKGRALFNGPIVTPNGFQKVTYPVDILQFKERFPNLTSGE</sequence>
<dbReference type="CDD" id="cd01127">
    <property type="entry name" value="TrwB_TraG_TraD_VirD4"/>
    <property type="match status" value="1"/>
</dbReference>
<organism evidence="3 4">
    <name type="scientific">Agrilactobacillus composti DSM 18527 = JCM 14202</name>
    <dbReference type="NCBI Taxonomy" id="1423734"/>
    <lineage>
        <taxon>Bacteria</taxon>
        <taxon>Bacillati</taxon>
        <taxon>Bacillota</taxon>
        <taxon>Bacilli</taxon>
        <taxon>Lactobacillales</taxon>
        <taxon>Lactobacillaceae</taxon>
        <taxon>Agrilactobacillus</taxon>
    </lineage>
</organism>
<dbReference type="EMBL" id="AZGA01000088">
    <property type="protein sequence ID" value="KRM30693.1"/>
    <property type="molecule type" value="Genomic_DNA"/>
</dbReference>
<feature type="region of interest" description="Disordered" evidence="1">
    <location>
        <begin position="1371"/>
        <end position="1398"/>
    </location>
</feature>
<dbReference type="CDD" id="cd01983">
    <property type="entry name" value="SIMIBI"/>
    <property type="match status" value="1"/>
</dbReference>
<reference evidence="3 4" key="1">
    <citation type="journal article" date="2015" name="Genome Announc.">
        <title>Expanding the biotechnology potential of lactobacilli through comparative genomics of 213 strains and associated genera.</title>
        <authorList>
            <person name="Sun Z."/>
            <person name="Harris H.M."/>
            <person name="McCann A."/>
            <person name="Guo C."/>
            <person name="Argimon S."/>
            <person name="Zhang W."/>
            <person name="Yang X."/>
            <person name="Jeffery I.B."/>
            <person name="Cooney J.C."/>
            <person name="Kagawa T.F."/>
            <person name="Liu W."/>
            <person name="Song Y."/>
            <person name="Salvetti E."/>
            <person name="Wrobel A."/>
            <person name="Rasinkangas P."/>
            <person name="Parkhill J."/>
            <person name="Rea M.C."/>
            <person name="O'Sullivan O."/>
            <person name="Ritari J."/>
            <person name="Douillard F.P."/>
            <person name="Paul Ross R."/>
            <person name="Yang R."/>
            <person name="Briner A.E."/>
            <person name="Felis G.E."/>
            <person name="de Vos W.M."/>
            <person name="Barrangou R."/>
            <person name="Klaenhammer T.R."/>
            <person name="Caufield P.W."/>
            <person name="Cui Y."/>
            <person name="Zhang H."/>
            <person name="O'Toole P.W."/>
        </authorList>
    </citation>
    <scope>NUCLEOTIDE SEQUENCE [LARGE SCALE GENOMIC DNA]</scope>
    <source>
        <strain evidence="3 4">DSM 18527</strain>
    </source>
</reference>
<evidence type="ECO:0000313" key="4">
    <source>
        <dbReference type="Proteomes" id="UP000051236"/>
    </source>
</evidence>
<accession>X0PMU9</accession>
<dbReference type="PATRIC" id="fig|1423734.3.peg.1850"/>
<dbReference type="Gene3D" id="3.40.50.300">
    <property type="entry name" value="P-loop containing nucleotide triphosphate hydrolases"/>
    <property type="match status" value="2"/>
</dbReference>
<dbReference type="Pfam" id="PF01935">
    <property type="entry name" value="DUF87"/>
    <property type="match status" value="1"/>
</dbReference>
<dbReference type="Proteomes" id="UP000051236">
    <property type="component" value="Unassembled WGS sequence"/>
</dbReference>
<dbReference type="RefSeq" id="WP_035450554.1">
    <property type="nucleotide sequence ID" value="NZ_AZGA01000088.1"/>
</dbReference>
<keyword evidence="4" id="KW-1185">Reference proteome</keyword>
<comment type="caution">
    <text evidence="3">The sequence shown here is derived from an EMBL/GenBank/DDBJ whole genome shotgun (WGS) entry which is preliminary data.</text>
</comment>
<name>X0PMU9_9LACO</name>
<dbReference type="InterPro" id="IPR027417">
    <property type="entry name" value="P-loop_NTPase"/>
</dbReference>
<proteinExistence type="predicted"/>
<protein>
    <recommendedName>
        <fullName evidence="2">Helicase HerA central domain-containing protein</fullName>
    </recommendedName>
</protein>
<dbReference type="eggNOG" id="COG0433">
    <property type="taxonomic scope" value="Bacteria"/>
</dbReference>
<dbReference type="PANTHER" id="PTHR30121">
    <property type="entry name" value="UNCHARACTERIZED PROTEIN YJGR-RELATED"/>
    <property type="match status" value="1"/>
</dbReference>
<dbReference type="InterPro" id="IPR002789">
    <property type="entry name" value="HerA_central"/>
</dbReference>
<evidence type="ECO:0000313" key="3">
    <source>
        <dbReference type="EMBL" id="KRM30693.1"/>
    </source>
</evidence>
<evidence type="ECO:0000256" key="1">
    <source>
        <dbReference type="SAM" id="MobiDB-lite"/>
    </source>
</evidence>
<dbReference type="PANTHER" id="PTHR30121:SF6">
    <property type="entry name" value="SLR6007 PROTEIN"/>
    <property type="match status" value="1"/>
</dbReference>
<dbReference type="OrthoDB" id="9758751at2"/>
<evidence type="ECO:0000259" key="2">
    <source>
        <dbReference type="Pfam" id="PF01935"/>
    </source>
</evidence>
<dbReference type="SUPFAM" id="SSF52540">
    <property type="entry name" value="P-loop containing nucleoside triphosphate hydrolases"/>
    <property type="match status" value="1"/>
</dbReference>
<feature type="domain" description="Helicase HerA central" evidence="2">
    <location>
        <begin position="1463"/>
        <end position="1669"/>
    </location>
</feature>
<gene>
    <name evidence="3" type="ORF">FC83_GL001829</name>
</gene>
<dbReference type="InterPro" id="IPR051162">
    <property type="entry name" value="T4SS_component"/>
</dbReference>